<dbReference type="GO" id="GO:0003676">
    <property type="term" value="F:nucleic acid binding"/>
    <property type="evidence" value="ECO:0007669"/>
    <property type="project" value="InterPro"/>
</dbReference>
<dbReference type="PANTHER" id="PTHR15503:SF22">
    <property type="entry name" value="TRANSPOSON TY3-I GAG POLYPROTEIN"/>
    <property type="match status" value="1"/>
</dbReference>
<evidence type="ECO:0000256" key="1">
    <source>
        <dbReference type="PROSITE-ProRule" id="PRU00047"/>
    </source>
</evidence>
<dbReference type="InterPro" id="IPR021109">
    <property type="entry name" value="Peptidase_aspartic_dom_sf"/>
</dbReference>
<dbReference type="SUPFAM" id="SSF50630">
    <property type="entry name" value="Acid proteases"/>
    <property type="match status" value="1"/>
</dbReference>
<reference evidence="5" key="1">
    <citation type="submission" date="2017-01" db="EMBL/GenBank/DDBJ databases">
        <authorList>
            <person name="Wang Y."/>
            <person name="White M."/>
            <person name="Kvist S."/>
            <person name="Moncalvo J.-M."/>
        </authorList>
    </citation>
    <scope>NUCLEOTIDE SEQUENCE [LARGE SCALE GENOMIC DNA]</scope>
    <source>
        <strain evidence="5">COL-18-3</strain>
    </source>
</reference>
<feature type="domain" description="CCHC-type" evidence="3">
    <location>
        <begin position="81"/>
        <end position="97"/>
    </location>
</feature>
<feature type="compositionally biased region" description="Polar residues" evidence="2">
    <location>
        <begin position="1"/>
        <end position="14"/>
    </location>
</feature>
<dbReference type="PANTHER" id="PTHR15503">
    <property type="entry name" value="LDOC1 RELATED"/>
    <property type="match status" value="1"/>
</dbReference>
<dbReference type="SMART" id="SM00343">
    <property type="entry name" value="ZnF_C2HC"/>
    <property type="match status" value="1"/>
</dbReference>
<accession>A0A1R1PZI7</accession>
<proteinExistence type="predicted"/>
<evidence type="ECO:0000313" key="5">
    <source>
        <dbReference type="Proteomes" id="UP000188320"/>
    </source>
</evidence>
<dbReference type="SUPFAM" id="SSF57756">
    <property type="entry name" value="Retrovirus zinc finger-like domains"/>
    <property type="match status" value="1"/>
</dbReference>
<comment type="caution">
    <text evidence="4">The sequence shown here is derived from an EMBL/GenBank/DDBJ whole genome shotgun (WGS) entry which is preliminary data.</text>
</comment>
<dbReference type="GO" id="GO:0008270">
    <property type="term" value="F:zinc ion binding"/>
    <property type="evidence" value="ECO:0007669"/>
    <property type="project" value="UniProtKB-KW"/>
</dbReference>
<evidence type="ECO:0000256" key="2">
    <source>
        <dbReference type="SAM" id="MobiDB-lite"/>
    </source>
</evidence>
<dbReference type="InterPro" id="IPR036875">
    <property type="entry name" value="Znf_CCHC_sf"/>
</dbReference>
<gene>
    <name evidence="4" type="ORF">AX774_g68</name>
</gene>
<dbReference type="OrthoDB" id="5597136at2759"/>
<dbReference type="EMBL" id="LSSK01000006">
    <property type="protein sequence ID" value="OMH86381.1"/>
    <property type="molecule type" value="Genomic_DNA"/>
</dbReference>
<keyword evidence="5" id="KW-1185">Reference proteome</keyword>
<keyword evidence="1" id="KW-0863">Zinc-finger</keyword>
<dbReference type="Pfam" id="PF00098">
    <property type="entry name" value="zf-CCHC"/>
    <property type="match status" value="1"/>
</dbReference>
<organism evidence="4 5">
    <name type="scientific">Zancudomyces culisetae</name>
    <name type="common">Gut fungus</name>
    <name type="synonym">Smittium culisetae</name>
    <dbReference type="NCBI Taxonomy" id="1213189"/>
    <lineage>
        <taxon>Eukaryota</taxon>
        <taxon>Fungi</taxon>
        <taxon>Fungi incertae sedis</taxon>
        <taxon>Zoopagomycota</taxon>
        <taxon>Kickxellomycotina</taxon>
        <taxon>Harpellomycetes</taxon>
        <taxon>Harpellales</taxon>
        <taxon>Legeriomycetaceae</taxon>
        <taxon>Zancudomyces</taxon>
    </lineage>
</organism>
<dbReference type="Gene3D" id="2.40.70.10">
    <property type="entry name" value="Acid Proteases"/>
    <property type="match status" value="1"/>
</dbReference>
<dbReference type="InterPro" id="IPR032567">
    <property type="entry name" value="RTL1-rel"/>
</dbReference>
<protein>
    <recommendedName>
        <fullName evidence="3">CCHC-type domain-containing protein</fullName>
    </recommendedName>
</protein>
<name>A0A1R1PZI7_ZANCU</name>
<keyword evidence="1" id="KW-0479">Metal-binding</keyword>
<keyword evidence="1" id="KW-0862">Zinc</keyword>
<evidence type="ECO:0000259" key="3">
    <source>
        <dbReference type="PROSITE" id="PS50158"/>
    </source>
</evidence>
<dbReference type="InterPro" id="IPR001878">
    <property type="entry name" value="Znf_CCHC"/>
</dbReference>
<feature type="region of interest" description="Disordered" evidence="2">
    <location>
        <begin position="1"/>
        <end position="33"/>
    </location>
</feature>
<dbReference type="PROSITE" id="PS50158">
    <property type="entry name" value="ZF_CCHC"/>
    <property type="match status" value="1"/>
</dbReference>
<feature type="compositionally biased region" description="Polar residues" evidence="2">
    <location>
        <begin position="22"/>
        <end position="33"/>
    </location>
</feature>
<dbReference type="Pfam" id="PF08284">
    <property type="entry name" value="RVP_2"/>
    <property type="match status" value="1"/>
</dbReference>
<evidence type="ECO:0000313" key="4">
    <source>
        <dbReference type="EMBL" id="OMH86381.1"/>
    </source>
</evidence>
<sequence length="455" mass="52705">MDNQQSLSRATNYTKDNRDQVLTRNESGNSSSDINYQEMLHKMEEWSVNILTKVDEAVERRLRLVQYGNKSRPRYPPRQVRCFNCQKIGHKRHECPQNMESNHSRIENQTRDVNLLETELQLKQENEVLAVQRRKCPDISNKSYIRKVSTSKENTMDQKKQITKVPTYLKMAERVKPFSLSEQLATFYPQISLPQLLEALPKLSNELTMLNKKVKKSEINEIRMETPKQSNSKIQVVIFDMETTAIVDTGAVCSVATPDLVESWGLIPEPDDNQIIVTADDKRHGSRGKISGVPLVIGGLEFPTDMVIMDRMDNTLILGTDFLQKFKVIIDLREKTIKLPIANAELIIPIYTNSLKSNSDQDYTEIYLIAKQDTIDAVEEDSYVDKRFDKLKESYSELFVENLEELTQTNVVEHTIELTDNKAIKQKPYRISYHLQQMVRDELKLMEEHEKYGIQ</sequence>
<dbReference type="Gene3D" id="4.10.60.10">
    <property type="entry name" value="Zinc finger, CCHC-type"/>
    <property type="match status" value="1"/>
</dbReference>
<dbReference type="AlphaFoldDB" id="A0A1R1PZI7"/>
<dbReference type="CDD" id="cd00303">
    <property type="entry name" value="retropepsin_like"/>
    <property type="match status" value="1"/>
</dbReference>
<dbReference type="Proteomes" id="UP000188320">
    <property type="component" value="Unassembled WGS sequence"/>
</dbReference>